<dbReference type="AlphaFoldDB" id="A0AAV6FSX7"/>
<evidence type="ECO:0000256" key="1">
    <source>
        <dbReference type="SAM" id="Phobius"/>
    </source>
</evidence>
<feature type="transmembrane region" description="Helical" evidence="1">
    <location>
        <begin position="36"/>
        <end position="57"/>
    </location>
</feature>
<organism evidence="2 3">
    <name type="scientific">Alosa alosa</name>
    <name type="common">allis shad</name>
    <dbReference type="NCBI Taxonomy" id="278164"/>
    <lineage>
        <taxon>Eukaryota</taxon>
        <taxon>Metazoa</taxon>
        <taxon>Chordata</taxon>
        <taxon>Craniata</taxon>
        <taxon>Vertebrata</taxon>
        <taxon>Euteleostomi</taxon>
        <taxon>Actinopterygii</taxon>
        <taxon>Neopterygii</taxon>
        <taxon>Teleostei</taxon>
        <taxon>Clupei</taxon>
        <taxon>Clupeiformes</taxon>
        <taxon>Clupeoidei</taxon>
        <taxon>Clupeidae</taxon>
        <taxon>Alosa</taxon>
    </lineage>
</organism>
<proteinExistence type="predicted"/>
<keyword evidence="1" id="KW-0472">Membrane</keyword>
<name>A0AAV6FSX7_9TELE</name>
<sequence length="62" mass="7282">MFVCVCMRPSGRKHISGCDKSVAYNNNERDYSDNSLVRFIIQFLYFLSDNFFILSLVKSHVR</sequence>
<protein>
    <submittedName>
        <fullName evidence="2">Uncharacterized protein</fullName>
    </submittedName>
</protein>
<dbReference type="Proteomes" id="UP000823561">
    <property type="component" value="Chromosome 20"/>
</dbReference>
<reference evidence="2" key="1">
    <citation type="submission" date="2020-10" db="EMBL/GenBank/DDBJ databases">
        <title>Chromosome-scale genome assembly of the Allis shad, Alosa alosa.</title>
        <authorList>
            <person name="Margot Z."/>
            <person name="Christophe K."/>
            <person name="Cabau C."/>
            <person name="Louis A."/>
            <person name="Berthelot C."/>
            <person name="Parey E."/>
            <person name="Roest Crollius H."/>
            <person name="Montfort J."/>
            <person name="Robinson-Rechavi M."/>
            <person name="Bucao C."/>
            <person name="Bouchez O."/>
            <person name="Gislard M."/>
            <person name="Lluch J."/>
            <person name="Milhes M."/>
            <person name="Lampietro C."/>
            <person name="Lopez Roques C."/>
            <person name="Donnadieu C."/>
            <person name="Braasch I."/>
            <person name="Desvignes T."/>
            <person name="Postlethwait J."/>
            <person name="Bobe J."/>
            <person name="Guiguen Y."/>
        </authorList>
    </citation>
    <scope>NUCLEOTIDE SEQUENCE</scope>
    <source>
        <strain evidence="2">M-15738</strain>
        <tissue evidence="2">Blood</tissue>
    </source>
</reference>
<dbReference type="EMBL" id="JADWDJ010000020">
    <property type="protein sequence ID" value="KAG5264871.1"/>
    <property type="molecule type" value="Genomic_DNA"/>
</dbReference>
<keyword evidence="1" id="KW-1133">Transmembrane helix</keyword>
<accession>A0AAV6FSX7</accession>
<comment type="caution">
    <text evidence="2">The sequence shown here is derived from an EMBL/GenBank/DDBJ whole genome shotgun (WGS) entry which is preliminary data.</text>
</comment>
<keyword evidence="1" id="KW-0812">Transmembrane</keyword>
<keyword evidence="3" id="KW-1185">Reference proteome</keyword>
<evidence type="ECO:0000313" key="2">
    <source>
        <dbReference type="EMBL" id="KAG5264871.1"/>
    </source>
</evidence>
<evidence type="ECO:0000313" key="3">
    <source>
        <dbReference type="Proteomes" id="UP000823561"/>
    </source>
</evidence>
<gene>
    <name evidence="2" type="ORF">AALO_G00258970</name>
</gene>